<feature type="transmembrane region" description="Helical" evidence="18">
    <location>
        <begin position="7"/>
        <end position="24"/>
    </location>
</feature>
<evidence type="ECO:0000313" key="20">
    <source>
        <dbReference type="Proteomes" id="UP000186922"/>
    </source>
</evidence>
<evidence type="ECO:0000256" key="17">
    <source>
        <dbReference type="SAM" id="MobiDB-lite"/>
    </source>
</evidence>
<keyword evidence="6 18" id="KW-0472">Membrane</keyword>
<dbReference type="Proteomes" id="UP000186922">
    <property type="component" value="Unassembled WGS sequence"/>
</dbReference>
<reference evidence="19 20" key="1">
    <citation type="journal article" date="2016" name="Nat. Commun.">
        <title>Extremotolerant tardigrade genome and improved radiotolerance of human cultured cells by tardigrade-unique protein.</title>
        <authorList>
            <person name="Hashimoto T."/>
            <person name="Horikawa D.D."/>
            <person name="Saito Y."/>
            <person name="Kuwahara H."/>
            <person name="Kozuka-Hata H."/>
            <person name="Shin-I T."/>
            <person name="Minakuchi Y."/>
            <person name="Ohishi K."/>
            <person name="Motoyama A."/>
            <person name="Aizu T."/>
            <person name="Enomoto A."/>
            <person name="Kondo K."/>
            <person name="Tanaka S."/>
            <person name="Hara Y."/>
            <person name="Koshikawa S."/>
            <person name="Sagara H."/>
            <person name="Miura T."/>
            <person name="Yokobori S."/>
            <person name="Miyagawa K."/>
            <person name="Suzuki Y."/>
            <person name="Kubo T."/>
            <person name="Oyama M."/>
            <person name="Kohara Y."/>
            <person name="Fujiyama A."/>
            <person name="Arakawa K."/>
            <person name="Katayama T."/>
            <person name="Toyoda A."/>
            <person name="Kunieda T."/>
        </authorList>
    </citation>
    <scope>NUCLEOTIDE SEQUENCE [LARGE SCALE GENOMIC DNA]</scope>
    <source>
        <strain evidence="19 20">YOKOZUNA-1</strain>
    </source>
</reference>
<comment type="catalytic activity">
    <reaction evidence="12">
        <text>9-(9Z-octadecenoyloxy)-octadecanoate + H2O = 9-hydroxy-octadecanoate + (9Z)-octadecenoate + H(+)</text>
        <dbReference type="Rhea" id="RHEA:52048"/>
        <dbReference type="ChEBI" id="CHEBI:15377"/>
        <dbReference type="ChEBI" id="CHEBI:15378"/>
        <dbReference type="ChEBI" id="CHEBI:30823"/>
        <dbReference type="ChEBI" id="CHEBI:136282"/>
        <dbReference type="ChEBI" id="CHEBI:136286"/>
    </reaction>
    <physiologicalReaction direction="left-to-right" evidence="12">
        <dbReference type="Rhea" id="RHEA:52049"/>
    </physiologicalReaction>
</comment>
<sequence length="247" mass="28704">MSLLRLAFHSSAAAMYWGTIWYDFHHIDLGPAIGWDAYGGKLRFLTFIDLVLQALYYTVCVVYDASNLAKVNQKRRFAMRSFRDHMFSVFVFPVGAFVVLMFWAIYAVDRELIFPQFLDDLFPAWANHVMHTVILPVNLVEMCLDYHAHPKSRWSGLKHIFIFSFGYQAWTLWVYYKTSSWIYPIFNVLNGWQKVAFMQGACVGITILYFVGELLQQKVMRAKKDLQETTSGAPKRNLPKGLSKKKL</sequence>
<feature type="transmembrane region" description="Helical" evidence="18">
    <location>
        <begin position="196"/>
        <end position="215"/>
    </location>
</feature>
<evidence type="ECO:0008006" key="21">
    <source>
        <dbReference type="Google" id="ProtNLM"/>
    </source>
</evidence>
<evidence type="ECO:0000256" key="9">
    <source>
        <dbReference type="ARBA" id="ARBA00047863"/>
    </source>
</evidence>
<evidence type="ECO:0000256" key="18">
    <source>
        <dbReference type="SAM" id="Phobius"/>
    </source>
</evidence>
<gene>
    <name evidence="19" type="primary">RvY_13752</name>
    <name evidence="19" type="synonym">RvY_13752.1</name>
    <name evidence="19" type="ORF">RvY_13752-1</name>
</gene>
<feature type="region of interest" description="Disordered" evidence="17">
    <location>
        <begin position="226"/>
        <end position="247"/>
    </location>
</feature>
<evidence type="ECO:0000313" key="19">
    <source>
        <dbReference type="EMBL" id="GAV03309.1"/>
    </source>
</evidence>
<dbReference type="InterPro" id="IPR006838">
    <property type="entry name" value="ADTRP_AIG1"/>
</dbReference>
<comment type="catalytic activity">
    <reaction evidence="8">
        <text>13-octadecanoyloxy-octadecanoate + H2O = 13-hydroxy-octadecanoate + octadecanoate + H(+)</text>
        <dbReference type="Rhea" id="RHEA:52084"/>
        <dbReference type="ChEBI" id="CHEBI:15377"/>
        <dbReference type="ChEBI" id="CHEBI:15378"/>
        <dbReference type="ChEBI" id="CHEBI:25629"/>
        <dbReference type="ChEBI" id="CHEBI:136304"/>
        <dbReference type="ChEBI" id="CHEBI:136335"/>
    </reaction>
    <physiologicalReaction direction="left-to-right" evidence="8">
        <dbReference type="Rhea" id="RHEA:52085"/>
    </physiologicalReaction>
</comment>
<evidence type="ECO:0000256" key="7">
    <source>
        <dbReference type="ARBA" id="ARBA00047368"/>
    </source>
</evidence>
<evidence type="ECO:0000256" key="6">
    <source>
        <dbReference type="ARBA" id="ARBA00023136"/>
    </source>
</evidence>
<comment type="catalytic activity">
    <reaction evidence="16">
        <text>12-(9Z-hexadecenoyloxy)-octadecanoate + H2O = 12-hydroxyoctadecanoate + (9Z)-hexadecenoate + H(+)</text>
        <dbReference type="Rhea" id="RHEA:52072"/>
        <dbReference type="ChEBI" id="CHEBI:15377"/>
        <dbReference type="ChEBI" id="CHEBI:15378"/>
        <dbReference type="ChEBI" id="CHEBI:32372"/>
        <dbReference type="ChEBI" id="CHEBI:84201"/>
        <dbReference type="ChEBI" id="CHEBI:136312"/>
    </reaction>
    <physiologicalReaction direction="left-to-right" evidence="16">
        <dbReference type="Rhea" id="RHEA:52073"/>
    </physiologicalReaction>
</comment>
<comment type="catalytic activity">
    <reaction evidence="1">
        <text>9-(9Z-hexadecenoyloxy)-octadecanoate + H2O = (9Z)-hexadecenoate + 9-hydroxy-octadecanoate + H(+)</text>
        <dbReference type="Rhea" id="RHEA:52068"/>
        <dbReference type="ChEBI" id="CHEBI:15377"/>
        <dbReference type="ChEBI" id="CHEBI:15378"/>
        <dbReference type="ChEBI" id="CHEBI:32372"/>
        <dbReference type="ChEBI" id="CHEBI:136286"/>
        <dbReference type="ChEBI" id="CHEBI:136309"/>
    </reaction>
    <physiologicalReaction direction="left-to-right" evidence="1">
        <dbReference type="Rhea" id="RHEA:52069"/>
    </physiologicalReaction>
</comment>
<feature type="transmembrane region" description="Helical" evidence="18">
    <location>
        <begin position="44"/>
        <end position="65"/>
    </location>
</feature>
<feature type="transmembrane region" description="Helical" evidence="18">
    <location>
        <begin position="86"/>
        <end position="105"/>
    </location>
</feature>
<evidence type="ECO:0000256" key="1">
    <source>
        <dbReference type="ARBA" id="ARBA00000923"/>
    </source>
</evidence>
<dbReference type="EMBL" id="BDGG01000009">
    <property type="protein sequence ID" value="GAV03309.1"/>
    <property type="molecule type" value="Genomic_DNA"/>
</dbReference>
<organism evidence="19 20">
    <name type="scientific">Ramazzottius varieornatus</name>
    <name type="common">Water bear</name>
    <name type="synonym">Tardigrade</name>
    <dbReference type="NCBI Taxonomy" id="947166"/>
    <lineage>
        <taxon>Eukaryota</taxon>
        <taxon>Metazoa</taxon>
        <taxon>Ecdysozoa</taxon>
        <taxon>Tardigrada</taxon>
        <taxon>Eutardigrada</taxon>
        <taxon>Parachela</taxon>
        <taxon>Hypsibioidea</taxon>
        <taxon>Ramazzottiidae</taxon>
        <taxon>Ramazzottius</taxon>
    </lineage>
</organism>
<evidence type="ECO:0000256" key="3">
    <source>
        <dbReference type="ARBA" id="ARBA00009300"/>
    </source>
</evidence>
<evidence type="ECO:0000256" key="8">
    <source>
        <dbReference type="ARBA" id="ARBA00047427"/>
    </source>
</evidence>
<comment type="catalytic activity">
    <reaction evidence="15">
        <text>13-(9Z-hexadecenoyloxy)-octadecanoate + H2O = 13-hydroxy-octadecanoate + (9Z)-hexadecenoate + H(+)</text>
        <dbReference type="Rhea" id="RHEA:52076"/>
        <dbReference type="ChEBI" id="CHEBI:15377"/>
        <dbReference type="ChEBI" id="CHEBI:15378"/>
        <dbReference type="ChEBI" id="CHEBI:32372"/>
        <dbReference type="ChEBI" id="CHEBI:136304"/>
        <dbReference type="ChEBI" id="CHEBI:136315"/>
    </reaction>
    <physiologicalReaction direction="left-to-right" evidence="15">
        <dbReference type="Rhea" id="RHEA:52077"/>
    </physiologicalReaction>
</comment>
<accession>A0A1D1VXH0</accession>
<evidence type="ECO:0000256" key="4">
    <source>
        <dbReference type="ARBA" id="ARBA00022692"/>
    </source>
</evidence>
<dbReference type="GO" id="GO:0016020">
    <property type="term" value="C:membrane"/>
    <property type="evidence" value="ECO:0007669"/>
    <property type="project" value="InterPro"/>
</dbReference>
<dbReference type="Pfam" id="PF04750">
    <property type="entry name" value="Far-17a_AIG1"/>
    <property type="match status" value="1"/>
</dbReference>
<dbReference type="PANTHER" id="PTHR10989:SF16">
    <property type="entry name" value="AT02829P-RELATED"/>
    <property type="match status" value="1"/>
</dbReference>
<comment type="catalytic activity">
    <reaction evidence="10">
        <text>12-octadecanoyloxy-octadecanoate + H2O = 12-hydroxyoctadecanoate + octadecanoate + H(+)</text>
        <dbReference type="Rhea" id="RHEA:52080"/>
        <dbReference type="ChEBI" id="CHEBI:15377"/>
        <dbReference type="ChEBI" id="CHEBI:15378"/>
        <dbReference type="ChEBI" id="CHEBI:25629"/>
        <dbReference type="ChEBI" id="CHEBI:84201"/>
        <dbReference type="ChEBI" id="CHEBI:136330"/>
    </reaction>
    <physiologicalReaction direction="left-to-right" evidence="10">
        <dbReference type="Rhea" id="RHEA:52081"/>
    </physiologicalReaction>
</comment>
<comment type="caution">
    <text evidence="19">The sequence shown here is derived from an EMBL/GenBank/DDBJ whole genome shotgun (WGS) entry which is preliminary data.</text>
</comment>
<evidence type="ECO:0000256" key="16">
    <source>
        <dbReference type="ARBA" id="ARBA00049428"/>
    </source>
</evidence>
<keyword evidence="20" id="KW-1185">Reference proteome</keyword>
<comment type="catalytic activity">
    <reaction evidence="7">
        <text>12-hexadecanoyloxy-octadecanoate + H2O = 12-hydroxyoctadecanoate + hexadecanoate + H(+)</text>
        <dbReference type="Rhea" id="RHEA:52056"/>
        <dbReference type="ChEBI" id="CHEBI:7896"/>
        <dbReference type="ChEBI" id="CHEBI:15377"/>
        <dbReference type="ChEBI" id="CHEBI:15378"/>
        <dbReference type="ChEBI" id="CHEBI:83677"/>
        <dbReference type="ChEBI" id="CHEBI:84201"/>
    </reaction>
    <physiologicalReaction direction="left-to-right" evidence="7">
        <dbReference type="Rhea" id="RHEA:52057"/>
    </physiologicalReaction>
</comment>
<proteinExistence type="inferred from homology"/>
<comment type="catalytic activity">
    <reaction evidence="14">
        <text>13-(9Z-octadecenoyloxy)-octadecanoate + H2O = 13-hydroxy-octadecanoate + (9Z)-octadecenoate + H(+)</text>
        <dbReference type="Rhea" id="RHEA:52064"/>
        <dbReference type="ChEBI" id="CHEBI:15377"/>
        <dbReference type="ChEBI" id="CHEBI:15378"/>
        <dbReference type="ChEBI" id="CHEBI:30823"/>
        <dbReference type="ChEBI" id="CHEBI:136303"/>
        <dbReference type="ChEBI" id="CHEBI:136304"/>
    </reaction>
    <physiologicalReaction direction="left-to-right" evidence="14">
        <dbReference type="Rhea" id="RHEA:52065"/>
    </physiologicalReaction>
</comment>
<keyword evidence="5 18" id="KW-1133">Transmembrane helix</keyword>
<evidence type="ECO:0000256" key="10">
    <source>
        <dbReference type="ARBA" id="ARBA00048680"/>
    </source>
</evidence>
<dbReference type="PANTHER" id="PTHR10989">
    <property type="entry name" value="ANDROGEN-INDUCED PROTEIN 1-RELATED"/>
    <property type="match status" value="1"/>
</dbReference>
<evidence type="ECO:0000256" key="13">
    <source>
        <dbReference type="ARBA" id="ARBA00049221"/>
    </source>
</evidence>
<evidence type="ECO:0000256" key="5">
    <source>
        <dbReference type="ARBA" id="ARBA00022989"/>
    </source>
</evidence>
<name>A0A1D1VXH0_RAMVA</name>
<dbReference type="GO" id="GO:0012505">
    <property type="term" value="C:endomembrane system"/>
    <property type="evidence" value="ECO:0007669"/>
    <property type="project" value="UniProtKB-SubCell"/>
</dbReference>
<feature type="transmembrane region" description="Helical" evidence="18">
    <location>
        <begin position="125"/>
        <end position="144"/>
    </location>
</feature>
<comment type="catalytic activity">
    <reaction evidence="13">
        <text>9-octadecanoyloxy-octadecanoate + H2O = 9-hydroxy-octadecanoate + octadecanoate + H(+)</text>
        <dbReference type="Rhea" id="RHEA:52096"/>
        <dbReference type="ChEBI" id="CHEBI:15377"/>
        <dbReference type="ChEBI" id="CHEBI:15378"/>
        <dbReference type="ChEBI" id="CHEBI:25629"/>
        <dbReference type="ChEBI" id="CHEBI:136286"/>
        <dbReference type="ChEBI" id="CHEBI:136373"/>
    </reaction>
    <physiologicalReaction direction="left-to-right" evidence="13">
        <dbReference type="Rhea" id="RHEA:52097"/>
    </physiologicalReaction>
</comment>
<evidence type="ECO:0000256" key="2">
    <source>
        <dbReference type="ARBA" id="ARBA00004127"/>
    </source>
</evidence>
<comment type="subcellular location">
    <subcellularLocation>
        <location evidence="2">Endomembrane system</location>
        <topology evidence="2">Multi-pass membrane protein</topology>
    </subcellularLocation>
</comment>
<dbReference type="OrthoDB" id="1898221at2759"/>
<evidence type="ECO:0000256" key="15">
    <source>
        <dbReference type="ARBA" id="ARBA00049322"/>
    </source>
</evidence>
<comment type="catalytic activity">
    <reaction evidence="11">
        <text>12-(9Z-octadecenoyloxy)-octadecanoate + H2O = 12-hydroxyoctadecanoate + (9Z)-octadecenoate + H(+)</text>
        <dbReference type="Rhea" id="RHEA:52060"/>
        <dbReference type="ChEBI" id="CHEBI:15377"/>
        <dbReference type="ChEBI" id="CHEBI:15378"/>
        <dbReference type="ChEBI" id="CHEBI:30823"/>
        <dbReference type="ChEBI" id="CHEBI:84201"/>
        <dbReference type="ChEBI" id="CHEBI:136302"/>
    </reaction>
    <physiologicalReaction direction="left-to-right" evidence="11">
        <dbReference type="Rhea" id="RHEA:52061"/>
    </physiologicalReaction>
</comment>
<comment type="similarity">
    <text evidence="3">Belongs to the AIG1 family.</text>
</comment>
<evidence type="ECO:0000256" key="14">
    <source>
        <dbReference type="ARBA" id="ARBA00049296"/>
    </source>
</evidence>
<protein>
    <recommendedName>
        <fullName evidence="21">Androgen-induced 1</fullName>
    </recommendedName>
</protein>
<comment type="catalytic activity">
    <reaction evidence="9">
        <text>9-hexadecanoyloxy-octadecanoate + H2O = 9-hydroxy-octadecanoate + hexadecanoate + H(+)</text>
        <dbReference type="Rhea" id="RHEA:52052"/>
        <dbReference type="ChEBI" id="CHEBI:7896"/>
        <dbReference type="ChEBI" id="CHEBI:15377"/>
        <dbReference type="ChEBI" id="CHEBI:15378"/>
        <dbReference type="ChEBI" id="CHEBI:83670"/>
        <dbReference type="ChEBI" id="CHEBI:136286"/>
    </reaction>
    <physiologicalReaction direction="left-to-right" evidence="9">
        <dbReference type="Rhea" id="RHEA:52053"/>
    </physiologicalReaction>
</comment>
<keyword evidence="4 18" id="KW-0812">Transmembrane</keyword>
<feature type="transmembrane region" description="Helical" evidence="18">
    <location>
        <begin position="156"/>
        <end position="176"/>
    </location>
</feature>
<evidence type="ECO:0000256" key="12">
    <source>
        <dbReference type="ARBA" id="ARBA00048800"/>
    </source>
</evidence>
<evidence type="ECO:0000256" key="11">
    <source>
        <dbReference type="ARBA" id="ARBA00048701"/>
    </source>
</evidence>
<dbReference type="AlphaFoldDB" id="A0A1D1VXH0"/>